<dbReference type="Proteomes" id="UP001178507">
    <property type="component" value="Unassembled WGS sequence"/>
</dbReference>
<evidence type="ECO:0000256" key="2">
    <source>
        <dbReference type="SAM" id="Phobius"/>
    </source>
</evidence>
<dbReference type="EMBL" id="CAUJNA010001160">
    <property type="protein sequence ID" value="CAJ1384852.1"/>
    <property type="molecule type" value="Genomic_DNA"/>
</dbReference>
<name>A0AA36IBU6_9DINO</name>
<sequence length="111" mass="11882">MGSRGSLHRRRRSMLLILAAAFAGGSLFVSSPESLFPSPRLREGRAKGLPLRAVPTEEERRQAREMLRDTPVGQMGADLGEDGAGSLYTAVGGIFLVMVLLTIVVLSTGEN</sequence>
<feature type="region of interest" description="Disordered" evidence="1">
    <location>
        <begin position="47"/>
        <end position="77"/>
    </location>
</feature>
<proteinExistence type="predicted"/>
<comment type="caution">
    <text evidence="3">The sequence shown here is derived from an EMBL/GenBank/DDBJ whole genome shotgun (WGS) entry which is preliminary data.</text>
</comment>
<dbReference type="AlphaFoldDB" id="A0AA36IBU6"/>
<keyword evidence="2" id="KW-1133">Transmembrane helix</keyword>
<feature type="transmembrane region" description="Helical" evidence="2">
    <location>
        <begin position="87"/>
        <end position="106"/>
    </location>
</feature>
<feature type="compositionally biased region" description="Basic and acidic residues" evidence="1">
    <location>
        <begin position="55"/>
        <end position="68"/>
    </location>
</feature>
<accession>A0AA36IBU6</accession>
<keyword evidence="4" id="KW-1185">Reference proteome</keyword>
<evidence type="ECO:0000256" key="1">
    <source>
        <dbReference type="SAM" id="MobiDB-lite"/>
    </source>
</evidence>
<organism evidence="3 4">
    <name type="scientific">Effrenium voratum</name>
    <dbReference type="NCBI Taxonomy" id="2562239"/>
    <lineage>
        <taxon>Eukaryota</taxon>
        <taxon>Sar</taxon>
        <taxon>Alveolata</taxon>
        <taxon>Dinophyceae</taxon>
        <taxon>Suessiales</taxon>
        <taxon>Symbiodiniaceae</taxon>
        <taxon>Effrenium</taxon>
    </lineage>
</organism>
<evidence type="ECO:0000313" key="3">
    <source>
        <dbReference type="EMBL" id="CAJ1384852.1"/>
    </source>
</evidence>
<keyword evidence="2" id="KW-0472">Membrane</keyword>
<protein>
    <submittedName>
        <fullName evidence="3">Uncharacterized protein</fullName>
    </submittedName>
</protein>
<reference evidence="3" key="1">
    <citation type="submission" date="2023-08" db="EMBL/GenBank/DDBJ databases">
        <authorList>
            <person name="Chen Y."/>
            <person name="Shah S."/>
            <person name="Dougan E. K."/>
            <person name="Thang M."/>
            <person name="Chan C."/>
        </authorList>
    </citation>
    <scope>NUCLEOTIDE SEQUENCE</scope>
</reference>
<evidence type="ECO:0000313" key="4">
    <source>
        <dbReference type="Proteomes" id="UP001178507"/>
    </source>
</evidence>
<keyword evidence="2" id="KW-0812">Transmembrane</keyword>
<gene>
    <name evidence="3" type="ORF">EVOR1521_LOCUS11619</name>
</gene>